<name>A0A2K1IF25_PHYPA</name>
<feature type="transmembrane region" description="Helical" evidence="1">
    <location>
        <begin position="16"/>
        <end position="38"/>
    </location>
</feature>
<evidence type="ECO:0000313" key="3">
    <source>
        <dbReference type="EnsemblPlants" id="PAC:32910845.CDS.1"/>
    </source>
</evidence>
<proteinExistence type="predicted"/>
<reference evidence="3" key="3">
    <citation type="submission" date="2020-12" db="UniProtKB">
        <authorList>
            <consortium name="EnsemblPlants"/>
        </authorList>
    </citation>
    <scope>IDENTIFICATION</scope>
</reference>
<dbReference type="Gramene" id="Pp3c24_490V3.1">
    <property type="protein sequence ID" value="PAC:32910845.CDS.1"/>
    <property type="gene ID" value="Pp3c24_490"/>
</dbReference>
<evidence type="ECO:0000313" key="4">
    <source>
        <dbReference type="Proteomes" id="UP000006727"/>
    </source>
</evidence>
<evidence type="ECO:0000313" key="2">
    <source>
        <dbReference type="EMBL" id="PNR27879.1"/>
    </source>
</evidence>
<accession>A0A2K1IF25</accession>
<protein>
    <submittedName>
        <fullName evidence="2 3">Uncharacterized protein</fullName>
    </submittedName>
</protein>
<reference evidence="2 4" key="1">
    <citation type="journal article" date="2008" name="Science">
        <title>The Physcomitrella genome reveals evolutionary insights into the conquest of land by plants.</title>
        <authorList>
            <person name="Rensing S."/>
            <person name="Lang D."/>
            <person name="Zimmer A."/>
            <person name="Terry A."/>
            <person name="Salamov A."/>
            <person name="Shapiro H."/>
            <person name="Nishiyama T."/>
            <person name="Perroud P.-F."/>
            <person name="Lindquist E."/>
            <person name="Kamisugi Y."/>
            <person name="Tanahashi T."/>
            <person name="Sakakibara K."/>
            <person name="Fujita T."/>
            <person name="Oishi K."/>
            <person name="Shin-I T."/>
            <person name="Kuroki Y."/>
            <person name="Toyoda A."/>
            <person name="Suzuki Y."/>
            <person name="Hashimoto A."/>
            <person name="Yamaguchi K."/>
            <person name="Sugano A."/>
            <person name="Kohara Y."/>
            <person name="Fujiyama A."/>
            <person name="Anterola A."/>
            <person name="Aoki S."/>
            <person name="Ashton N."/>
            <person name="Barbazuk W.B."/>
            <person name="Barker E."/>
            <person name="Bennetzen J."/>
            <person name="Bezanilla M."/>
            <person name="Blankenship R."/>
            <person name="Cho S.H."/>
            <person name="Dutcher S."/>
            <person name="Estelle M."/>
            <person name="Fawcett J.A."/>
            <person name="Gundlach H."/>
            <person name="Hanada K."/>
            <person name="Heyl A."/>
            <person name="Hicks K.A."/>
            <person name="Hugh J."/>
            <person name="Lohr M."/>
            <person name="Mayer K."/>
            <person name="Melkozernov A."/>
            <person name="Murata T."/>
            <person name="Nelson D."/>
            <person name="Pils B."/>
            <person name="Prigge M."/>
            <person name="Reiss B."/>
            <person name="Renner T."/>
            <person name="Rombauts S."/>
            <person name="Rushton P."/>
            <person name="Sanderfoot A."/>
            <person name="Schween G."/>
            <person name="Shiu S.-H."/>
            <person name="Stueber K."/>
            <person name="Theodoulou F.L."/>
            <person name="Tu H."/>
            <person name="Van de Peer Y."/>
            <person name="Verrier P.J."/>
            <person name="Waters E."/>
            <person name="Wood A."/>
            <person name="Yang L."/>
            <person name="Cove D."/>
            <person name="Cuming A."/>
            <person name="Hasebe M."/>
            <person name="Lucas S."/>
            <person name="Mishler D.B."/>
            <person name="Reski R."/>
            <person name="Grigoriev I."/>
            <person name="Quatrano R.S."/>
            <person name="Boore J.L."/>
        </authorList>
    </citation>
    <scope>NUCLEOTIDE SEQUENCE [LARGE SCALE GENOMIC DNA]</scope>
    <source>
        <strain evidence="3 4">cv. Gransden 2004</strain>
    </source>
</reference>
<dbReference type="EnsemblPlants" id="Pp3c24_490V3.1">
    <property type="protein sequence ID" value="PAC:32910845.CDS.1"/>
    <property type="gene ID" value="Pp3c24_490"/>
</dbReference>
<organism evidence="2">
    <name type="scientific">Physcomitrium patens</name>
    <name type="common">Spreading-leaved earth moss</name>
    <name type="synonym">Physcomitrella patens</name>
    <dbReference type="NCBI Taxonomy" id="3218"/>
    <lineage>
        <taxon>Eukaryota</taxon>
        <taxon>Viridiplantae</taxon>
        <taxon>Streptophyta</taxon>
        <taxon>Embryophyta</taxon>
        <taxon>Bryophyta</taxon>
        <taxon>Bryophytina</taxon>
        <taxon>Bryopsida</taxon>
        <taxon>Funariidae</taxon>
        <taxon>Funariales</taxon>
        <taxon>Funariaceae</taxon>
        <taxon>Physcomitrium</taxon>
    </lineage>
</organism>
<keyword evidence="1" id="KW-0812">Transmembrane</keyword>
<evidence type="ECO:0000256" key="1">
    <source>
        <dbReference type="SAM" id="Phobius"/>
    </source>
</evidence>
<keyword evidence="1" id="KW-1133">Transmembrane helix</keyword>
<dbReference type="Proteomes" id="UP000006727">
    <property type="component" value="Chromosome 24"/>
</dbReference>
<sequence length="106" mass="12483">MNLPGEYRPCLMEKSLVLNGIILDLYIFFWNLLGPDYFKMVQNRIRTRHFQQEITTGTIALLLKGGIRRALTNWRSTILLSMEYKVYTKALQIRLQFVLMSIINVD</sequence>
<keyword evidence="1" id="KW-0472">Membrane</keyword>
<dbReference type="AlphaFoldDB" id="A0A2K1IF25"/>
<dbReference type="EMBL" id="ABEU02000024">
    <property type="protein sequence ID" value="PNR27879.1"/>
    <property type="molecule type" value="Genomic_DNA"/>
</dbReference>
<gene>
    <name evidence="2" type="ORF">PHYPA_028471</name>
</gene>
<reference evidence="2 4" key="2">
    <citation type="journal article" date="2018" name="Plant J.">
        <title>The Physcomitrella patens chromosome-scale assembly reveals moss genome structure and evolution.</title>
        <authorList>
            <person name="Lang D."/>
            <person name="Ullrich K.K."/>
            <person name="Murat F."/>
            <person name="Fuchs J."/>
            <person name="Jenkins J."/>
            <person name="Haas F.B."/>
            <person name="Piednoel M."/>
            <person name="Gundlach H."/>
            <person name="Van Bel M."/>
            <person name="Meyberg R."/>
            <person name="Vives C."/>
            <person name="Morata J."/>
            <person name="Symeonidi A."/>
            <person name="Hiss M."/>
            <person name="Muchero W."/>
            <person name="Kamisugi Y."/>
            <person name="Saleh O."/>
            <person name="Blanc G."/>
            <person name="Decker E.L."/>
            <person name="van Gessel N."/>
            <person name="Grimwood J."/>
            <person name="Hayes R.D."/>
            <person name="Graham S.W."/>
            <person name="Gunter L.E."/>
            <person name="McDaniel S.F."/>
            <person name="Hoernstein S.N.W."/>
            <person name="Larsson A."/>
            <person name="Li F.W."/>
            <person name="Perroud P.F."/>
            <person name="Phillips J."/>
            <person name="Ranjan P."/>
            <person name="Rokshar D.S."/>
            <person name="Rothfels C.J."/>
            <person name="Schneider L."/>
            <person name="Shu S."/>
            <person name="Stevenson D.W."/>
            <person name="Thummler F."/>
            <person name="Tillich M."/>
            <person name="Villarreal Aguilar J.C."/>
            <person name="Widiez T."/>
            <person name="Wong G.K."/>
            <person name="Wymore A."/>
            <person name="Zhang Y."/>
            <person name="Zimmer A.D."/>
            <person name="Quatrano R.S."/>
            <person name="Mayer K.F.X."/>
            <person name="Goodstein D."/>
            <person name="Casacuberta J.M."/>
            <person name="Vandepoele K."/>
            <person name="Reski R."/>
            <person name="Cuming A.C."/>
            <person name="Tuskan G.A."/>
            <person name="Maumus F."/>
            <person name="Salse J."/>
            <person name="Schmutz J."/>
            <person name="Rensing S.A."/>
        </authorList>
    </citation>
    <scope>NUCLEOTIDE SEQUENCE [LARGE SCALE GENOMIC DNA]</scope>
    <source>
        <strain evidence="3 4">cv. Gransden 2004</strain>
    </source>
</reference>
<dbReference type="InParanoid" id="A0A2K1IF25"/>
<dbReference type="STRING" id="3218.A0A2K1IF25"/>
<keyword evidence="4" id="KW-1185">Reference proteome</keyword>